<sequence>MSERSDQILKASGLPEPSLAVLERADALFVLTASTLLYHDESGTRRVTLRDLARIHSDQEGTLRVETPAGTALSAGLVGFDPAEVQTFFRQVRDVTAQAKQLPATPAAGTPPAPAPTPAPRPQPAPLAPPAAPALVTPPAAPAPVTPPAPGAAPQPAPSPAPQGSAVIVGATSAAARRPAGTGQPGQNPASQKEPARKEAALKEAAQNPAAQSAAGQRPAAQRPAAPRTAPPPPPPLPVP</sequence>
<evidence type="ECO:0000313" key="2">
    <source>
        <dbReference type="EMBL" id="MFC5850172.1"/>
    </source>
</evidence>
<keyword evidence="3" id="KW-1185">Reference proteome</keyword>
<feature type="region of interest" description="Disordered" evidence="1">
    <location>
        <begin position="99"/>
        <end position="240"/>
    </location>
</feature>
<name>A0ABW1DPV5_9DEIO</name>
<protein>
    <submittedName>
        <fullName evidence="2">Uncharacterized protein</fullName>
    </submittedName>
</protein>
<evidence type="ECO:0000256" key="1">
    <source>
        <dbReference type="SAM" id="MobiDB-lite"/>
    </source>
</evidence>
<feature type="compositionally biased region" description="Low complexity" evidence="1">
    <location>
        <begin position="205"/>
        <end position="228"/>
    </location>
</feature>
<feature type="compositionally biased region" description="Pro residues" evidence="1">
    <location>
        <begin position="229"/>
        <end position="240"/>
    </location>
</feature>
<organism evidence="2 3">
    <name type="scientific">Deinococcus petrolearius</name>
    <dbReference type="NCBI Taxonomy" id="1751295"/>
    <lineage>
        <taxon>Bacteria</taxon>
        <taxon>Thermotogati</taxon>
        <taxon>Deinococcota</taxon>
        <taxon>Deinococci</taxon>
        <taxon>Deinococcales</taxon>
        <taxon>Deinococcaceae</taxon>
        <taxon>Deinococcus</taxon>
    </lineage>
</organism>
<dbReference type="PRINTS" id="PR01217">
    <property type="entry name" value="PRICHEXTENSN"/>
</dbReference>
<reference evidence="3" key="1">
    <citation type="journal article" date="2019" name="Int. J. Syst. Evol. Microbiol.">
        <title>The Global Catalogue of Microorganisms (GCM) 10K type strain sequencing project: providing services to taxonomists for standard genome sequencing and annotation.</title>
        <authorList>
            <consortium name="The Broad Institute Genomics Platform"/>
            <consortium name="The Broad Institute Genome Sequencing Center for Infectious Disease"/>
            <person name="Wu L."/>
            <person name="Ma J."/>
        </authorList>
    </citation>
    <scope>NUCLEOTIDE SEQUENCE [LARGE SCALE GENOMIC DNA]</scope>
    <source>
        <strain evidence="3">CGMCC 1.15053</strain>
    </source>
</reference>
<evidence type="ECO:0000313" key="3">
    <source>
        <dbReference type="Proteomes" id="UP001595979"/>
    </source>
</evidence>
<comment type="caution">
    <text evidence="2">The sequence shown here is derived from an EMBL/GenBank/DDBJ whole genome shotgun (WGS) entry which is preliminary data.</text>
</comment>
<gene>
    <name evidence="2" type="ORF">ACFPQ6_17885</name>
</gene>
<feature type="non-terminal residue" evidence="2">
    <location>
        <position position="240"/>
    </location>
</feature>
<accession>A0ABW1DPV5</accession>
<dbReference type="EMBL" id="JBHSOH010000042">
    <property type="protein sequence ID" value="MFC5850172.1"/>
    <property type="molecule type" value="Genomic_DNA"/>
</dbReference>
<proteinExistence type="predicted"/>
<dbReference type="Proteomes" id="UP001595979">
    <property type="component" value="Unassembled WGS sequence"/>
</dbReference>
<feature type="compositionally biased region" description="Pro residues" evidence="1">
    <location>
        <begin position="109"/>
        <end position="132"/>
    </location>
</feature>
<feature type="compositionally biased region" description="Pro residues" evidence="1">
    <location>
        <begin position="139"/>
        <end position="161"/>
    </location>
</feature>